<keyword evidence="3" id="KW-1185">Reference proteome</keyword>
<name>A0A8J3XQX2_9ACTN</name>
<organism evidence="2 3">
    <name type="scientific">Planotetraspora silvatica</name>
    <dbReference type="NCBI Taxonomy" id="234614"/>
    <lineage>
        <taxon>Bacteria</taxon>
        <taxon>Bacillati</taxon>
        <taxon>Actinomycetota</taxon>
        <taxon>Actinomycetes</taxon>
        <taxon>Streptosporangiales</taxon>
        <taxon>Streptosporangiaceae</taxon>
        <taxon>Planotetraspora</taxon>
    </lineage>
</organism>
<dbReference type="AlphaFoldDB" id="A0A8J3XQX2"/>
<comment type="caution">
    <text evidence="2">The sequence shown here is derived from an EMBL/GenBank/DDBJ whole genome shotgun (WGS) entry which is preliminary data.</text>
</comment>
<proteinExistence type="predicted"/>
<feature type="region of interest" description="Disordered" evidence="1">
    <location>
        <begin position="1"/>
        <end position="24"/>
    </location>
</feature>
<feature type="compositionally biased region" description="Pro residues" evidence="1">
    <location>
        <begin position="7"/>
        <end position="16"/>
    </location>
</feature>
<evidence type="ECO:0000313" key="2">
    <source>
        <dbReference type="EMBL" id="GII49819.1"/>
    </source>
</evidence>
<evidence type="ECO:0000313" key="3">
    <source>
        <dbReference type="Proteomes" id="UP000644610"/>
    </source>
</evidence>
<reference evidence="2" key="1">
    <citation type="submission" date="2021-01" db="EMBL/GenBank/DDBJ databases">
        <title>Whole genome shotgun sequence of Planotetraspora silvatica NBRC 100141.</title>
        <authorList>
            <person name="Komaki H."/>
            <person name="Tamura T."/>
        </authorList>
    </citation>
    <scope>NUCLEOTIDE SEQUENCE</scope>
    <source>
        <strain evidence="2">NBRC 100141</strain>
    </source>
</reference>
<dbReference type="Proteomes" id="UP000644610">
    <property type="component" value="Unassembled WGS sequence"/>
</dbReference>
<dbReference type="EMBL" id="BOOQ01000046">
    <property type="protein sequence ID" value="GII49819.1"/>
    <property type="molecule type" value="Genomic_DNA"/>
</dbReference>
<gene>
    <name evidence="2" type="ORF">Psi02_62430</name>
</gene>
<sequence length="68" mass="7629">MRGQQRPPLPVPPPGDTPLAGFDLPQPREREVAVTAKLWGWIPEDDRQVLLDAEFGPDDLNAPIERVF</sequence>
<protein>
    <submittedName>
        <fullName evidence="2">Uncharacterized protein</fullName>
    </submittedName>
</protein>
<evidence type="ECO:0000256" key="1">
    <source>
        <dbReference type="SAM" id="MobiDB-lite"/>
    </source>
</evidence>
<accession>A0A8J3XQX2</accession>